<dbReference type="Gene3D" id="1.10.260.40">
    <property type="entry name" value="lambda repressor-like DNA-binding domains"/>
    <property type="match status" value="1"/>
</dbReference>
<reference evidence="3 4" key="1">
    <citation type="submission" date="2024-07" db="EMBL/GenBank/DDBJ databases">
        <title>Description of Labrys sedimenti sp. nov., isolated from a diclofenac-degrading enrichment culture.</title>
        <authorList>
            <person name="Tancsics A."/>
            <person name="Csepanyi A."/>
        </authorList>
    </citation>
    <scope>NUCLEOTIDE SEQUENCE [LARGE SCALE GENOMIC DNA]</scope>
    <source>
        <strain evidence="3 4">LMG 23578</strain>
    </source>
</reference>
<evidence type="ECO:0000313" key="3">
    <source>
        <dbReference type="EMBL" id="MEW9304745.1"/>
    </source>
</evidence>
<dbReference type="Pfam" id="PF13401">
    <property type="entry name" value="AAA_22"/>
    <property type="match status" value="1"/>
</dbReference>
<dbReference type="SUPFAM" id="SSF47681">
    <property type="entry name" value="C-terminal domain of B transposition protein"/>
    <property type="match status" value="1"/>
</dbReference>
<evidence type="ECO:0000259" key="1">
    <source>
        <dbReference type="Pfam" id="PF09077"/>
    </source>
</evidence>
<evidence type="ECO:0000313" key="4">
    <source>
        <dbReference type="Proteomes" id="UP001555786"/>
    </source>
</evidence>
<comment type="caution">
    <text evidence="3">The sequence shown here is derived from an EMBL/GenBank/DDBJ whole genome shotgun (WGS) entry which is preliminary data.</text>
</comment>
<dbReference type="SUPFAM" id="SSF52540">
    <property type="entry name" value="P-loop containing nucleoside triphosphate hydrolases"/>
    <property type="match status" value="1"/>
</dbReference>
<dbReference type="Proteomes" id="UP001555786">
    <property type="component" value="Unassembled WGS sequence"/>
</dbReference>
<dbReference type="InterPro" id="IPR010982">
    <property type="entry name" value="Lambda_DNA-bd_dom_sf"/>
</dbReference>
<dbReference type="InterPro" id="IPR049945">
    <property type="entry name" value="AAA_22"/>
</dbReference>
<dbReference type="PANTHER" id="PTHR35894:SF5">
    <property type="entry name" value="MU-LIKE PROPHAGE FLUMU DNA TRANSPOSITION PROTEIN B"/>
    <property type="match status" value="1"/>
</dbReference>
<dbReference type="Pfam" id="PF09077">
    <property type="entry name" value="Phage-MuB_C"/>
    <property type="match status" value="1"/>
</dbReference>
<accession>A0ABV3PGJ2</accession>
<keyword evidence="4" id="KW-1185">Reference proteome</keyword>
<dbReference type="Gene3D" id="3.40.50.300">
    <property type="entry name" value="P-loop containing nucleotide triphosphate hydrolases"/>
    <property type="match status" value="1"/>
</dbReference>
<protein>
    <submittedName>
        <fullName evidence="3">AAA family ATPase</fullName>
    </submittedName>
</protein>
<evidence type="ECO:0000259" key="2">
    <source>
        <dbReference type="Pfam" id="PF13401"/>
    </source>
</evidence>
<organism evidence="3 4">
    <name type="scientific">Labrys neptuniae</name>
    <dbReference type="NCBI Taxonomy" id="376174"/>
    <lineage>
        <taxon>Bacteria</taxon>
        <taxon>Pseudomonadati</taxon>
        <taxon>Pseudomonadota</taxon>
        <taxon>Alphaproteobacteria</taxon>
        <taxon>Hyphomicrobiales</taxon>
        <taxon>Xanthobacteraceae</taxon>
        <taxon>Labrys</taxon>
    </lineage>
</organism>
<dbReference type="EMBL" id="JBFNQD010000001">
    <property type="protein sequence ID" value="MEW9304745.1"/>
    <property type="molecule type" value="Genomic_DNA"/>
</dbReference>
<gene>
    <name evidence="3" type="ORF">ABXS05_04305</name>
</gene>
<dbReference type="InterPro" id="IPR009084">
    <property type="entry name" value="B_transpositn_C"/>
</dbReference>
<dbReference type="Gene3D" id="1.10.1180.10">
    <property type="entry name" value="B transposition protein, C-terminal domain"/>
    <property type="match status" value="1"/>
</dbReference>
<dbReference type="PANTHER" id="PTHR35894">
    <property type="entry name" value="GENERAL SECRETION PATHWAY PROTEIN A-RELATED"/>
    <property type="match status" value="1"/>
</dbReference>
<dbReference type="InterPro" id="IPR036733">
    <property type="entry name" value="B_transposit_C_sf"/>
</dbReference>
<sequence length="321" mass="35715">MSETNGQEPGNEVEKIRQRVVEEMNRQGLNRADVARAADVASSTTSLWLDGKYAGKNENVAEKFKRWLQVCDDTRAAAVAQAESVPKYVETPTSTLIVQTLAYAQSTPEMVVITAAAGLGKTTSIKYFVSTRRNVYRATMRPRTSGMWSMLQDIAITVGAPDLSGKALDRAIGEKLRRNGRHTLLILDEAQELTDQAVNQLRHFLDEYECGIALVGNDEVYKRFGATEPKEGYGQLHRRIGLKRRILTPQPGDIDAMLDAWKIEDPKQRELLTYIGRKPGTLGQIDKTMRLATILAAGNNRPVDIADIRSAWINRSGEVRS</sequence>
<proteinExistence type="predicted"/>
<feature type="domain" description="B transposition protein C-terminal" evidence="1">
    <location>
        <begin position="239"/>
        <end position="312"/>
    </location>
</feature>
<name>A0ABV3PGJ2_9HYPH</name>
<dbReference type="InterPro" id="IPR052026">
    <property type="entry name" value="ExeA_AAA_ATPase_DNA-bind"/>
</dbReference>
<feature type="domain" description="ORC1/DEAH AAA+ ATPase" evidence="2">
    <location>
        <begin position="106"/>
        <end position="224"/>
    </location>
</feature>
<dbReference type="InterPro" id="IPR027417">
    <property type="entry name" value="P-loop_NTPase"/>
</dbReference>
<dbReference type="RefSeq" id="WP_367623051.1">
    <property type="nucleotide sequence ID" value="NZ_JBFNQD010000001.1"/>
</dbReference>